<organism evidence="1 2">
    <name type="scientific">Gossypium trilobum</name>
    <dbReference type="NCBI Taxonomy" id="34281"/>
    <lineage>
        <taxon>Eukaryota</taxon>
        <taxon>Viridiplantae</taxon>
        <taxon>Streptophyta</taxon>
        <taxon>Embryophyta</taxon>
        <taxon>Tracheophyta</taxon>
        <taxon>Spermatophyta</taxon>
        <taxon>Magnoliopsida</taxon>
        <taxon>eudicotyledons</taxon>
        <taxon>Gunneridae</taxon>
        <taxon>Pentapetalae</taxon>
        <taxon>rosids</taxon>
        <taxon>malvids</taxon>
        <taxon>Malvales</taxon>
        <taxon>Malvaceae</taxon>
        <taxon>Malvoideae</taxon>
        <taxon>Gossypium</taxon>
    </lineage>
</organism>
<evidence type="ECO:0000313" key="1">
    <source>
        <dbReference type="EMBL" id="MBA0770938.1"/>
    </source>
</evidence>
<gene>
    <name evidence="1" type="ORF">Gotri_019482</name>
</gene>
<dbReference type="EMBL" id="JABEZW010000007">
    <property type="protein sequence ID" value="MBA0770938.1"/>
    <property type="molecule type" value="Genomic_DNA"/>
</dbReference>
<reference evidence="1 2" key="1">
    <citation type="journal article" date="2019" name="Genome Biol. Evol.">
        <title>Insights into the evolution of the New World diploid cottons (Gossypium, subgenus Houzingenia) based on genome sequencing.</title>
        <authorList>
            <person name="Grover C.E."/>
            <person name="Arick M.A. 2nd"/>
            <person name="Thrash A."/>
            <person name="Conover J.L."/>
            <person name="Sanders W.S."/>
            <person name="Peterson D.G."/>
            <person name="Frelichowski J.E."/>
            <person name="Scheffler J.A."/>
            <person name="Scheffler B.E."/>
            <person name="Wendel J.F."/>
        </authorList>
    </citation>
    <scope>NUCLEOTIDE SEQUENCE [LARGE SCALE GENOMIC DNA]</scope>
    <source>
        <strain evidence="1">8</strain>
        <tissue evidence="1">Leaf</tissue>
    </source>
</reference>
<name>A0A7J9EDP1_9ROSI</name>
<evidence type="ECO:0000313" key="2">
    <source>
        <dbReference type="Proteomes" id="UP000593568"/>
    </source>
</evidence>
<proteinExistence type="predicted"/>
<protein>
    <submittedName>
        <fullName evidence="1">Uncharacterized protein</fullName>
    </submittedName>
</protein>
<comment type="caution">
    <text evidence="1">The sequence shown here is derived from an EMBL/GenBank/DDBJ whole genome shotgun (WGS) entry which is preliminary data.</text>
</comment>
<accession>A0A7J9EDP1</accession>
<sequence length="92" mass="11032">MQDYNRSGCSEELLTESLQEPYIRKLERANNGTLFRVVVCPQHIQDHNQFGNPISIEFHLFKQDLILVGHYRICDQFHIYDMYTIHIFNIQF</sequence>
<dbReference type="AlphaFoldDB" id="A0A7J9EDP1"/>
<dbReference type="Proteomes" id="UP000593568">
    <property type="component" value="Unassembled WGS sequence"/>
</dbReference>
<keyword evidence="2" id="KW-1185">Reference proteome</keyword>